<organism evidence="2 3">
    <name type="scientific">Paenibacillus mangrovi</name>
    <dbReference type="NCBI Taxonomy" id="2931978"/>
    <lineage>
        <taxon>Bacteria</taxon>
        <taxon>Bacillati</taxon>
        <taxon>Bacillota</taxon>
        <taxon>Bacilli</taxon>
        <taxon>Bacillales</taxon>
        <taxon>Paenibacillaceae</taxon>
        <taxon>Paenibacillus</taxon>
    </lineage>
</organism>
<comment type="caution">
    <text evidence="2">The sequence shown here is derived from an EMBL/GenBank/DDBJ whole genome shotgun (WGS) entry which is preliminary data.</text>
</comment>
<protein>
    <submittedName>
        <fullName evidence="2">Uncharacterized protein</fullName>
    </submittedName>
</protein>
<name>A0A9X1WT54_9BACL</name>
<dbReference type="AlphaFoldDB" id="A0A9X1WT54"/>
<keyword evidence="1" id="KW-0472">Membrane</keyword>
<accession>A0A9X1WT54</accession>
<proteinExistence type="predicted"/>
<keyword evidence="1" id="KW-1133">Transmembrane helix</keyword>
<evidence type="ECO:0000256" key="1">
    <source>
        <dbReference type="SAM" id="Phobius"/>
    </source>
</evidence>
<reference evidence="2" key="1">
    <citation type="submission" date="2022-04" db="EMBL/GenBank/DDBJ databases">
        <title>Paenibacillus mangrovi sp. nov., a novel endophytic bacterium isolated from bark of Kandelia candel.</title>
        <authorList>
            <person name="Tuo L."/>
        </authorList>
    </citation>
    <scope>NUCLEOTIDE SEQUENCE</scope>
    <source>
        <strain evidence="2">KQZ6P-2</strain>
    </source>
</reference>
<dbReference type="Proteomes" id="UP001139347">
    <property type="component" value="Unassembled WGS sequence"/>
</dbReference>
<dbReference type="RefSeq" id="WP_244726123.1">
    <property type="nucleotide sequence ID" value="NZ_JALIRP010000006.1"/>
</dbReference>
<evidence type="ECO:0000313" key="3">
    <source>
        <dbReference type="Proteomes" id="UP001139347"/>
    </source>
</evidence>
<sequence length="185" mass="21353">MAKQNRIIIRFLIALSVAGIGIAVWENYELRMAHNSEKKHVTQMALRGAYFISTIQQQIDTFNKENSWDDVKTRDSFLIWLAYANESLVGANWSFSHFPSQVSFQDSTNMNDISLWYSDWWGDAVNILGKPGPLTREDKARISQLSNIVSKVDNFYVSLNNNDWDGISAQFAELHTEWEKVKEKQ</sequence>
<keyword evidence="1" id="KW-0812">Transmembrane</keyword>
<keyword evidence="3" id="KW-1185">Reference proteome</keyword>
<evidence type="ECO:0000313" key="2">
    <source>
        <dbReference type="EMBL" id="MCJ8013085.1"/>
    </source>
</evidence>
<dbReference type="EMBL" id="JALIRP010000006">
    <property type="protein sequence ID" value="MCJ8013085.1"/>
    <property type="molecule type" value="Genomic_DNA"/>
</dbReference>
<feature type="transmembrane region" description="Helical" evidence="1">
    <location>
        <begin position="7"/>
        <end position="25"/>
    </location>
</feature>
<gene>
    <name evidence="2" type="ORF">MUG84_15215</name>
</gene>